<gene>
    <name evidence="2" type="ORF">ACFPZ3_29090</name>
</gene>
<proteinExistence type="predicted"/>
<reference evidence="3" key="1">
    <citation type="journal article" date="2019" name="Int. J. Syst. Evol. Microbiol.">
        <title>The Global Catalogue of Microorganisms (GCM) 10K type strain sequencing project: providing services to taxonomists for standard genome sequencing and annotation.</title>
        <authorList>
            <consortium name="The Broad Institute Genomics Platform"/>
            <consortium name="The Broad Institute Genome Sequencing Center for Infectious Disease"/>
            <person name="Wu L."/>
            <person name="Ma J."/>
        </authorList>
    </citation>
    <scope>NUCLEOTIDE SEQUENCE [LARGE SCALE GENOMIC DNA]</scope>
    <source>
        <strain evidence="3">CCUG 53903</strain>
    </source>
</reference>
<evidence type="ECO:0000313" key="3">
    <source>
        <dbReference type="Proteomes" id="UP001596058"/>
    </source>
</evidence>
<comment type="caution">
    <text evidence="2">The sequence shown here is derived from an EMBL/GenBank/DDBJ whole genome shotgun (WGS) entry which is preliminary data.</text>
</comment>
<dbReference type="RefSeq" id="WP_379517438.1">
    <property type="nucleotide sequence ID" value="NZ_JBHSPA010000031.1"/>
</dbReference>
<dbReference type="Proteomes" id="UP001596058">
    <property type="component" value="Unassembled WGS sequence"/>
</dbReference>
<feature type="domain" description="SchA/CurD-like" evidence="1">
    <location>
        <begin position="1"/>
        <end position="117"/>
    </location>
</feature>
<name>A0ABW1CQK9_9ACTN</name>
<evidence type="ECO:0000259" key="1">
    <source>
        <dbReference type="Pfam" id="PF04486"/>
    </source>
</evidence>
<organism evidence="2 3">
    <name type="scientific">Nonomuraea insulae</name>
    <dbReference type="NCBI Taxonomy" id="1616787"/>
    <lineage>
        <taxon>Bacteria</taxon>
        <taxon>Bacillati</taxon>
        <taxon>Actinomycetota</taxon>
        <taxon>Actinomycetes</taxon>
        <taxon>Streptosporangiales</taxon>
        <taxon>Streptosporangiaceae</taxon>
        <taxon>Nonomuraea</taxon>
    </lineage>
</organism>
<dbReference type="EMBL" id="JBHSPA010000031">
    <property type="protein sequence ID" value="MFC5827938.1"/>
    <property type="molecule type" value="Genomic_DNA"/>
</dbReference>
<accession>A0ABW1CQK9</accession>
<dbReference type="Pfam" id="PF04486">
    <property type="entry name" value="SchA_CurD"/>
    <property type="match status" value="1"/>
</dbReference>
<sequence>MTFAAITYKIKPGHEDEIAQIFAEFQRADSPILHDEDGTETGVILATGLFISGDRMVRVIQYEGRLDDVAKHMAVQDGVREAERRLQPYLSEPRDTETVEGFMTYFGNSTMRCIQQLGVPSEMLKDIPSHLLQRQS</sequence>
<protein>
    <submittedName>
        <fullName evidence="2">SchA/CurD-like domain-containing protein</fullName>
    </submittedName>
</protein>
<evidence type="ECO:0000313" key="2">
    <source>
        <dbReference type="EMBL" id="MFC5827938.1"/>
    </source>
</evidence>
<keyword evidence="3" id="KW-1185">Reference proteome</keyword>
<dbReference type="InterPro" id="IPR007575">
    <property type="entry name" value="SchA_CurD-like"/>
</dbReference>